<dbReference type="SUPFAM" id="SSF54862">
    <property type="entry name" value="4Fe-4S ferredoxins"/>
    <property type="match status" value="1"/>
</dbReference>
<keyword evidence="2" id="KW-0408">Iron</keyword>
<dbReference type="InterPro" id="IPR017900">
    <property type="entry name" value="4Fe4S_Fe_S_CS"/>
</dbReference>
<proteinExistence type="predicted"/>
<dbReference type="GO" id="GO:0051536">
    <property type="term" value="F:iron-sulfur cluster binding"/>
    <property type="evidence" value="ECO:0007669"/>
    <property type="project" value="UniProtKB-KW"/>
</dbReference>
<reference evidence="5" key="1">
    <citation type="journal article" date="2021" name="PeerJ">
        <title>Extensive microbial diversity within the chicken gut microbiome revealed by metagenomics and culture.</title>
        <authorList>
            <person name="Gilroy R."/>
            <person name="Ravi A."/>
            <person name="Getino M."/>
            <person name="Pursley I."/>
            <person name="Horton D.L."/>
            <person name="Alikhan N.F."/>
            <person name="Baker D."/>
            <person name="Gharbi K."/>
            <person name="Hall N."/>
            <person name="Watson M."/>
            <person name="Adriaenssens E.M."/>
            <person name="Foster-Nyarko E."/>
            <person name="Jarju S."/>
            <person name="Secka A."/>
            <person name="Antonio M."/>
            <person name="Oren A."/>
            <person name="Chaudhuri R.R."/>
            <person name="La Ragione R."/>
            <person name="Hildebrand F."/>
            <person name="Pallen M.J."/>
        </authorList>
    </citation>
    <scope>NUCLEOTIDE SEQUENCE</scope>
    <source>
        <strain evidence="5">G3-2149</strain>
    </source>
</reference>
<sequence>MIFYFSGTGNSLYAARHLAKATQDRLISIPEEMSDPAFSKEYALSTDERIGFVFPIHSWGPPEIVLRFIRRIRFANYQNHYCFFVATCGDDMGCTQQILKQALSGIHINLHAGFSLIMPNTYIALPGFDVDSPEVQKRKLEDAVPELERMESDVCRKTNTFRIHPGGMPRLKSYLILPLFRKFLINDKYFQTTDQCIACGKCAQICPTNNIRIENKRPVWQGHCTACLACYHVCPQRAVYFFAKKNKGQYLHPDLLKYGKEHH</sequence>
<evidence type="ECO:0000256" key="2">
    <source>
        <dbReference type="ARBA" id="ARBA00023004"/>
    </source>
</evidence>
<evidence type="ECO:0000256" key="3">
    <source>
        <dbReference type="ARBA" id="ARBA00023014"/>
    </source>
</evidence>
<name>A0A9E2L503_9BACT</name>
<dbReference type="NCBIfam" id="NF038196">
    <property type="entry name" value="ferrodoxin_EFR1"/>
    <property type="match status" value="1"/>
</dbReference>
<organism evidence="5 6">
    <name type="scientific">Candidatus Paraprevotella stercoravium</name>
    <dbReference type="NCBI Taxonomy" id="2838725"/>
    <lineage>
        <taxon>Bacteria</taxon>
        <taxon>Pseudomonadati</taxon>
        <taxon>Bacteroidota</taxon>
        <taxon>Bacteroidia</taxon>
        <taxon>Bacteroidales</taxon>
        <taxon>Prevotellaceae</taxon>
        <taxon>Paraprevotella</taxon>
    </lineage>
</organism>
<evidence type="ECO:0000256" key="1">
    <source>
        <dbReference type="ARBA" id="ARBA00022723"/>
    </source>
</evidence>
<dbReference type="InterPro" id="IPR047964">
    <property type="entry name" value="EFR1-like"/>
</dbReference>
<dbReference type="Pfam" id="PF13237">
    <property type="entry name" value="Fer4_10"/>
    <property type="match status" value="1"/>
</dbReference>
<dbReference type="PROSITE" id="PS00198">
    <property type="entry name" value="4FE4S_FER_1"/>
    <property type="match status" value="2"/>
</dbReference>
<gene>
    <name evidence="5" type="ORF">H9789_04155</name>
</gene>
<dbReference type="AlphaFoldDB" id="A0A9E2L503"/>
<feature type="domain" description="4Fe-4S ferredoxin-type" evidence="4">
    <location>
        <begin position="187"/>
        <end position="216"/>
    </location>
</feature>
<dbReference type="PROSITE" id="PS51379">
    <property type="entry name" value="4FE4S_FER_2"/>
    <property type="match status" value="1"/>
</dbReference>
<dbReference type="InterPro" id="IPR017896">
    <property type="entry name" value="4Fe4S_Fe-S-bd"/>
</dbReference>
<comment type="caution">
    <text evidence="5">The sequence shown here is derived from an EMBL/GenBank/DDBJ whole genome shotgun (WGS) entry which is preliminary data.</text>
</comment>
<protein>
    <submittedName>
        <fullName evidence="5">EFR1 family ferrodoxin</fullName>
    </submittedName>
</protein>
<dbReference type="PANTHER" id="PTHR43122:SF1">
    <property type="entry name" value="IRON-SULFUR-BINDING PROTEIN"/>
    <property type="match status" value="1"/>
</dbReference>
<dbReference type="Gene3D" id="3.30.70.20">
    <property type="match status" value="1"/>
</dbReference>
<keyword evidence="3" id="KW-0411">Iron-sulfur</keyword>
<accession>A0A9E2L503</accession>
<dbReference type="EMBL" id="JAHLFU010000081">
    <property type="protein sequence ID" value="MBU3853002.1"/>
    <property type="molecule type" value="Genomic_DNA"/>
</dbReference>
<reference evidence="5" key="2">
    <citation type="submission" date="2021-04" db="EMBL/GenBank/DDBJ databases">
        <authorList>
            <person name="Gilroy R."/>
        </authorList>
    </citation>
    <scope>NUCLEOTIDE SEQUENCE</scope>
    <source>
        <strain evidence="5">G3-2149</strain>
    </source>
</reference>
<evidence type="ECO:0000313" key="5">
    <source>
        <dbReference type="EMBL" id="MBU3853002.1"/>
    </source>
</evidence>
<dbReference type="InterPro" id="IPR029039">
    <property type="entry name" value="Flavoprotein-like_sf"/>
</dbReference>
<dbReference type="Gene3D" id="3.40.50.360">
    <property type="match status" value="1"/>
</dbReference>
<dbReference type="PANTHER" id="PTHR43122">
    <property type="entry name" value="FERREDOXIN SUBUNIT OF PYRUVATE:FLAVODOXIN OXIDOREDUCTASE-RELATED"/>
    <property type="match status" value="1"/>
</dbReference>
<keyword evidence="1" id="KW-0479">Metal-binding</keyword>
<dbReference type="SUPFAM" id="SSF52218">
    <property type="entry name" value="Flavoproteins"/>
    <property type="match status" value="1"/>
</dbReference>
<evidence type="ECO:0000259" key="4">
    <source>
        <dbReference type="PROSITE" id="PS51379"/>
    </source>
</evidence>
<evidence type="ECO:0000313" key="6">
    <source>
        <dbReference type="Proteomes" id="UP000823865"/>
    </source>
</evidence>
<dbReference type="GO" id="GO:0046872">
    <property type="term" value="F:metal ion binding"/>
    <property type="evidence" value="ECO:0007669"/>
    <property type="project" value="UniProtKB-KW"/>
</dbReference>
<dbReference type="Proteomes" id="UP000823865">
    <property type="component" value="Unassembled WGS sequence"/>
</dbReference>